<dbReference type="SUPFAM" id="SSF102114">
    <property type="entry name" value="Radical SAM enzymes"/>
    <property type="match status" value="1"/>
</dbReference>
<dbReference type="InterPro" id="IPR006638">
    <property type="entry name" value="Elp3/MiaA/NifB-like_rSAM"/>
</dbReference>
<keyword evidence="6" id="KW-0408">Iron</keyword>
<dbReference type="InterPro" id="IPR038135">
    <property type="entry name" value="Methylthiotransferase_N_sf"/>
</dbReference>
<keyword evidence="7" id="KW-0411">Iron-sulfur</keyword>
<name>A0ABU5VQT8_9BACT</name>
<dbReference type="PANTHER" id="PTHR11918:SF45">
    <property type="entry name" value="THREONYLCARBAMOYLADENOSINE TRNA METHYLTHIOTRANSFERASE"/>
    <property type="match status" value="1"/>
</dbReference>
<keyword evidence="11" id="KW-1185">Reference proteome</keyword>
<accession>A0ABU5VQT8</accession>
<dbReference type="Pfam" id="PF00919">
    <property type="entry name" value="UPF0004"/>
    <property type="match status" value="1"/>
</dbReference>
<proteinExistence type="predicted"/>
<dbReference type="RefSeq" id="WP_323574911.1">
    <property type="nucleotide sequence ID" value="NZ_JAYGJQ010000001.1"/>
</dbReference>
<feature type="domain" description="MTTase N-terminal" evidence="8">
    <location>
        <begin position="11"/>
        <end position="123"/>
    </location>
</feature>
<dbReference type="Pfam" id="PF04055">
    <property type="entry name" value="Radical_SAM"/>
    <property type="match status" value="1"/>
</dbReference>
<dbReference type="InterPro" id="IPR007197">
    <property type="entry name" value="rSAM"/>
</dbReference>
<evidence type="ECO:0000256" key="3">
    <source>
        <dbReference type="ARBA" id="ARBA00022679"/>
    </source>
</evidence>
<dbReference type="SFLD" id="SFLDG01061">
    <property type="entry name" value="methylthiotransferase"/>
    <property type="match status" value="1"/>
</dbReference>
<keyword evidence="4" id="KW-0949">S-adenosyl-L-methionine</keyword>
<sequence>MENTELNLNNKRVALHTLGCRLNTSETGSIAQGFKDRGYDIVEFGQPADVVFINTCTVTDAADSTCRNLIRKAHGSSPEGKIVVAGCYAQMEPEKIAGMQGVDLVLGNSEKYKVFEYLDEESENAIHVDKSWQFYGAATTTADSHTRAFLKIQDGCNYVCSFCIIPFARGRSRAITVADAVIEAKKLVSQGFKEIVLTGVNIGEYEQASGEKLHDLVAQVLAVDGLERFRLSSVEPNTITDELIEVLKSSPKVLDHFHIPLQSGDDEILKAMRRKYTVADYKRIIGKIMAAFPNAGIGADVIVGFPGETKEQFDNTFNLLKELPMTHFHVFPYSKRKNTTASKMDSHIHSTEKKARVKALNMFGDAKLNLFSEDQIGKRTKVLFERRNKAGHFEGYSSNYVRVQVVTDQNLSNVEREVLITGMDNGKLVGELLQ</sequence>
<feature type="domain" description="Radical SAM core" evidence="9">
    <location>
        <begin position="142"/>
        <end position="374"/>
    </location>
</feature>
<comment type="caution">
    <text evidence="10">The sequence shown here is derived from an EMBL/GenBank/DDBJ whole genome shotgun (WGS) entry which is preliminary data.</text>
</comment>
<comment type="cofactor">
    <cofactor evidence="1">
        <name>[4Fe-4S] cluster</name>
        <dbReference type="ChEBI" id="CHEBI:49883"/>
    </cofactor>
</comment>
<dbReference type="InterPro" id="IPR013848">
    <property type="entry name" value="Methylthiotransferase_N"/>
</dbReference>
<protein>
    <submittedName>
        <fullName evidence="10">tRNA (N(6)-L-threonylcarbamoyladenosine(37)-C(2))-methylthiotransferase MtaB</fullName>
    </submittedName>
</protein>
<dbReference type="Gene3D" id="3.80.30.20">
    <property type="entry name" value="tm_1862 like domain"/>
    <property type="match status" value="1"/>
</dbReference>
<dbReference type="SFLD" id="SFLDG01082">
    <property type="entry name" value="B12-binding_domain_containing"/>
    <property type="match status" value="1"/>
</dbReference>
<evidence type="ECO:0000259" key="9">
    <source>
        <dbReference type="PROSITE" id="PS51918"/>
    </source>
</evidence>
<dbReference type="InterPro" id="IPR058240">
    <property type="entry name" value="rSAM_sf"/>
</dbReference>
<evidence type="ECO:0000256" key="4">
    <source>
        <dbReference type="ARBA" id="ARBA00022691"/>
    </source>
</evidence>
<reference evidence="10 11" key="1">
    <citation type="submission" date="2023-11" db="EMBL/GenBank/DDBJ databases">
        <title>A Novel Polar Bacteriovorax (B. antarcticus) Isolated from the Biocrust in Antarctica.</title>
        <authorList>
            <person name="Mun W."/>
            <person name="Choi S.Y."/>
            <person name="Mitchell R.J."/>
        </authorList>
    </citation>
    <scope>NUCLEOTIDE SEQUENCE [LARGE SCALE GENOMIC DNA]</scope>
    <source>
        <strain evidence="10 11">PP10</strain>
    </source>
</reference>
<evidence type="ECO:0000259" key="8">
    <source>
        <dbReference type="PROSITE" id="PS51449"/>
    </source>
</evidence>
<dbReference type="InterPro" id="IPR023404">
    <property type="entry name" value="rSAM_horseshoe"/>
</dbReference>
<evidence type="ECO:0000256" key="2">
    <source>
        <dbReference type="ARBA" id="ARBA00022485"/>
    </source>
</evidence>
<dbReference type="PROSITE" id="PS01278">
    <property type="entry name" value="MTTASE_RADICAL"/>
    <property type="match status" value="1"/>
</dbReference>
<organism evidence="10 11">
    <name type="scientific">Bacteriovorax antarcticus</name>
    <dbReference type="NCBI Taxonomy" id="3088717"/>
    <lineage>
        <taxon>Bacteria</taxon>
        <taxon>Pseudomonadati</taxon>
        <taxon>Bdellovibrionota</taxon>
        <taxon>Bacteriovoracia</taxon>
        <taxon>Bacteriovoracales</taxon>
        <taxon>Bacteriovoracaceae</taxon>
        <taxon>Bacteriovorax</taxon>
    </lineage>
</organism>
<dbReference type="InterPro" id="IPR020612">
    <property type="entry name" value="Methylthiotransferase_CS"/>
</dbReference>
<keyword evidence="5" id="KW-0479">Metal-binding</keyword>
<dbReference type="PROSITE" id="PS51918">
    <property type="entry name" value="RADICAL_SAM"/>
    <property type="match status" value="1"/>
</dbReference>
<dbReference type="CDD" id="cd01335">
    <property type="entry name" value="Radical_SAM"/>
    <property type="match status" value="1"/>
</dbReference>
<keyword evidence="3" id="KW-0808">Transferase</keyword>
<dbReference type="InterPro" id="IPR005839">
    <property type="entry name" value="Methylthiotransferase"/>
</dbReference>
<dbReference type="Proteomes" id="UP001302274">
    <property type="component" value="Unassembled WGS sequence"/>
</dbReference>
<gene>
    <name evidence="10" type="primary">mtaB</name>
    <name evidence="10" type="ORF">SHI21_04290</name>
</gene>
<dbReference type="SFLD" id="SFLDS00029">
    <property type="entry name" value="Radical_SAM"/>
    <property type="match status" value="1"/>
</dbReference>
<dbReference type="NCBIfam" id="TIGR00089">
    <property type="entry name" value="MiaB/RimO family radical SAM methylthiotransferase"/>
    <property type="match status" value="1"/>
</dbReference>
<evidence type="ECO:0000256" key="5">
    <source>
        <dbReference type="ARBA" id="ARBA00022723"/>
    </source>
</evidence>
<evidence type="ECO:0000256" key="7">
    <source>
        <dbReference type="ARBA" id="ARBA00023014"/>
    </source>
</evidence>
<dbReference type="EMBL" id="JAYGJQ010000001">
    <property type="protein sequence ID" value="MEA9355401.1"/>
    <property type="molecule type" value="Genomic_DNA"/>
</dbReference>
<keyword evidence="2" id="KW-0004">4Fe-4S</keyword>
<dbReference type="PANTHER" id="PTHR11918">
    <property type="entry name" value="RADICAL SAM PROTEINS"/>
    <property type="match status" value="1"/>
</dbReference>
<dbReference type="PROSITE" id="PS51449">
    <property type="entry name" value="MTTASE_N"/>
    <property type="match status" value="1"/>
</dbReference>
<dbReference type="InterPro" id="IPR006467">
    <property type="entry name" value="MiaB-like_bact"/>
</dbReference>
<evidence type="ECO:0000256" key="1">
    <source>
        <dbReference type="ARBA" id="ARBA00001966"/>
    </source>
</evidence>
<dbReference type="Gene3D" id="3.40.50.12160">
    <property type="entry name" value="Methylthiotransferase, N-terminal domain"/>
    <property type="match status" value="1"/>
</dbReference>
<dbReference type="NCBIfam" id="TIGR01579">
    <property type="entry name" value="MiaB-like-C"/>
    <property type="match status" value="1"/>
</dbReference>
<evidence type="ECO:0000313" key="11">
    <source>
        <dbReference type="Proteomes" id="UP001302274"/>
    </source>
</evidence>
<evidence type="ECO:0000313" key="10">
    <source>
        <dbReference type="EMBL" id="MEA9355401.1"/>
    </source>
</evidence>
<evidence type="ECO:0000256" key="6">
    <source>
        <dbReference type="ARBA" id="ARBA00023004"/>
    </source>
</evidence>
<dbReference type="SMART" id="SM00729">
    <property type="entry name" value="Elp3"/>
    <property type="match status" value="1"/>
</dbReference>